<organism evidence="3 4">
    <name type="scientific">Bradyrhizobium betae</name>
    <dbReference type="NCBI Taxonomy" id="244734"/>
    <lineage>
        <taxon>Bacteria</taxon>
        <taxon>Pseudomonadati</taxon>
        <taxon>Pseudomonadota</taxon>
        <taxon>Alphaproteobacteria</taxon>
        <taxon>Hyphomicrobiales</taxon>
        <taxon>Nitrobacteraceae</taxon>
        <taxon>Bradyrhizobium</taxon>
    </lineage>
</organism>
<protein>
    <recommendedName>
        <fullName evidence="2">Cadherin domain-containing protein</fullName>
    </recommendedName>
</protein>
<feature type="domain" description="Cadherin" evidence="2">
    <location>
        <begin position="2830"/>
        <end position="2952"/>
    </location>
</feature>
<evidence type="ECO:0000256" key="1">
    <source>
        <dbReference type="SAM" id="MobiDB-lite"/>
    </source>
</evidence>
<reference evidence="3 4" key="1">
    <citation type="submission" date="2017-03" db="EMBL/GenBank/DDBJ databases">
        <authorList>
            <person name="Safronova V.I."/>
            <person name="Sazanova A.L."/>
            <person name="Chirak E.R."/>
        </authorList>
    </citation>
    <scope>NUCLEOTIDE SEQUENCE [LARGE SCALE GENOMIC DNA]</scope>
    <source>
        <strain evidence="3 4">Opo-243</strain>
    </source>
</reference>
<dbReference type="SMART" id="SM00710">
    <property type="entry name" value="PbH1"/>
    <property type="match status" value="13"/>
</dbReference>
<dbReference type="InterPro" id="IPR010221">
    <property type="entry name" value="VCBS_dom"/>
</dbReference>
<proteinExistence type="predicted"/>
<dbReference type="RefSeq" id="WP_164987998.1">
    <property type="nucleotide sequence ID" value="NZ_MZXW01000016.1"/>
</dbReference>
<dbReference type="PANTHER" id="PTHR38731">
    <property type="entry name" value="LIPL45-RELATED LIPOPROTEIN-RELATED"/>
    <property type="match status" value="1"/>
</dbReference>
<feature type="region of interest" description="Disordered" evidence="1">
    <location>
        <begin position="361"/>
        <end position="394"/>
    </location>
</feature>
<accession>A0A4Q1VB80</accession>
<evidence type="ECO:0000313" key="4">
    <source>
        <dbReference type="Proteomes" id="UP000290819"/>
    </source>
</evidence>
<feature type="domain" description="Cadherin" evidence="2">
    <location>
        <begin position="3095"/>
        <end position="3182"/>
    </location>
</feature>
<dbReference type="Pfam" id="PF17963">
    <property type="entry name" value="Big_9"/>
    <property type="match status" value="2"/>
</dbReference>
<comment type="caution">
    <text evidence="3">The sequence shown here is derived from an EMBL/GenBank/DDBJ whole genome shotgun (WGS) entry which is preliminary data.</text>
</comment>
<sequence length="3369" mass="332921">MNYAGKFDAAISLDGQGSHSPADVHVDSFTAKPIIAKAHGHVPDGAFVVPDPKLIFNADFKRAGLDLVLSHDGHEFVVHDYFRGDKRAAIASPDGAHLTGDVVSALTGHVQYAQAAGGIAAAQVIGHVTKLSGSATAVRNGVSVILNNGDNVEKGDVVSTGGDSTLGITFIDGTVFGLSSNARMVLNEMVYDPNGSNNSSLLSLVAGTITFVAGETAKHGDMKVDTPVATMGIRGTAVLSQINFVVPAGGGDPQPQASFQVLVEPNGTTGSYILFDKVTLLPIATVNQAGQMIQISGGNVSISNALMSPDIQKLITDVFTLKFTDNNTNTKLTTNFTDTITQNGNIVFIKTDTGATATATFTNLNQPGSSGTGTSPQTSTRIPGPPDSRSLDLNGNVTSVFKLTERADTTGDTVDSDTVSGRITFVDQNLGDRPTVSVNLAGAPNYVYQSAGHQDVTGSLTDLQKQDIAATQIQINVSPDAANNNNGSAVWTYTIPDHVFDFLAAGETLTLTYTVLVNNNFAVNPESFPITITITITGTNDKPVITTSVPTITFEGGTNVPGGPLTSDVPTTGTLNFTDVDLTDKHTVKVALTSATLPDGTVPPGPLAAFQSAMSVAIAAGADSTGDGTGTINWSLADLPVYLADFIPKGEVLTLVYTVTLTDSQGATSQQTITVTITGTDAPAVVWIATDEAGAPSGGFWKDAANWETGTVPTINDDVIVITDQLHGLTPSYPVTIDTAAYAKSITMNDFGGPPPKVINQSSLTISGALNMGADSIFTNAATGTMSVGGKAEILDTSVLTNAGHLTLAGGGDFAKGTTITNSGTIELSGGTLKTLATVHNAGGTLKADAGTTLIVDTATVDGGTVVILGTLELDGTSLIENGTLNNSGAVNVKGTVGFAHETVTNTTSGTIKVLANGWLTIDQGSSVTNNGAVTVDASGKLTVNGATIDGAGTVTNNGELDLTGNAVLGNGILKNNTTLNVSSTGNALDGETVTNAGAIEVLAGGALTIDQGSTVDNSSGNVIVDGAALLKLDDATISGGAIKGAGTIDVTGASKVDGGATLSVSAVTADAQLTLDGITVSGTVITDNSSIVLANTVKLKDGAKIQGGPITNTGTLEIAGAATLLNDIVTNGGTVTVDGGQTLTLSGTEISGGAVNGSGAIHVTGASKIDGGATLSTSAVTADALLTLDGITVSGSTITDNSSIALANTVKLKDGAKIQGGPITNSGTLEISGAATLLNDIVTNGGTVTVDGSQTLTLSATEISGGAVNGSGTIHVTGASKIDGGATLSTSAVTADAQLTLDGITVSGSTITDNSSIALANTVKLKGGATIQGGPITNSGTLEIAGAATLLNDILTNGGTVTVDGSQTLTLSGTEISGGAVNGSGAIHVTGASKIDGGATLSTGAVTADALLTLDGITVSGSTITDNSSIALANTVKLKDGATIQGGPIINSGTLEIAGAATLLNDILTNTSHVIKIDDGQTLMLSGTEISGGIINNYSSGLGGTIDVTGDSKIDGNATLNQGAVTVGSGYTLTFGDATVAGAAIVNHGSVKVDASKKLTLNGAGLTGGTLTVFGALASSGTTTVTDVNISNSYLIEATLGGLLALVATGPAAAITNSGTIRANGAELDINGEAVTNTDTGTLAAINAGTLKLIGMTVTNTNGTVSVESGSTLDLQGATINGGTMTVAGTLESTGTSAIDNADITVAGSITVTNGTLTIDPATLHTITNHGLIQVSGAELDVFGEDISNTADLKAINYGTLKLANLTVSNSSTGVVTVDGHSKLYLTDVLINGGSLTNAGNLYSVSGSNTVTGGVTNTGTIEVQAGTLNLAAGLSGTGTLIIDDGATLELAGATAQAITFAGGADTLQLDKVAGQSFTGTIAGQSSNGGTFTVTGGADITTSSGDALDFTASGGLLATPANIVLSPTGALTGAANGLVVTQNGIGGISLTATKDIKGLAGNGITLRDSATGSGGITVNNLTGKATGTGANSVGVLVENLNGANAGNISITQLGGVVGGAYGIDVDTQGNGNITIDAGGTITGSSVYGIRSRSYGAGDQTITTEAGSVITSGSSGIVAVNRAISLDAASGSTITVNAYGTINSGSSPNLAGNPPAGIEAGYTGAVTGSGANTGVNGSVIINNHASITAAAGYGIHAYNYGNGDVTVNDTGGTVVGVADGIRAQALGGGTGDVSVTLGANASVTGTSGYGILAYSTDAGDVSVTLASGDSVASGGSGIVAVNYATNIADGFGSTISVEAHGAIHSGSTLNYDGTTPGAIIAGYKPGGVATFSGAVNGDVIVTSDAAITADAGYGIEAFTWGVGNVTVTTGATSSITATAGTAIGAFDHGGGDVSVTNDGSATGTVGLAALATGGGDITIVNHGHITSTSLAGISVTQNETGAIGSTHITNTGSVVAPTGHAAIFIQENTTGSATIDNSAAGTIGLGTVTSTTYAITETGGAVTINNFGHINGNINVASAMFCNEATGIWTVAGTSVFGNVSSIVNKGSIDLHGGSISGAGLGINNSHVIDSWGTASISGTITNTGTIEVHDGHLTLFGSLSGTGSVTVDAGALLKLDGAVTQTINLAGDGAALEIDTSSFGGSIGQLSATDTIDLSTIKFGLGTSAVYAANADPSTGGVLTVTGDDGQTISLKLTGADYSHAHFAGSNDGTGHTLITINADDDASAFATATPAPTLTGSVSEQAAATGDFATLDTATPATGAIAFTDIDLTDLPGAQITGQAVTSLGADHVTDLSASLTGDEIAALKNGLTLLPQTGLNNGTVTWSYSIADGALDFLGQDQTAKIVSTITLTDDYGKTVTADVTVTVTGANDAPTLAAVSTDPLVDTAVNDSFSDITGTLVGTDADHGETATLKYAVLDATNHAVTTVAGHYGALTVNEDGTYGYVPDAAAINALSAGDYTDIFTVQTTDAHGATGTATFTVNVTGANDAPVLSDGSIGNLADTAAADSFSDLTGQITGTDADTGDTLAYALLNADHHAVTTVTGHYGALTVNTDGSYTYVPDAASINALPEGSYSDSFTVQVTDAHGAAITATYTVDLSGTNDAPTLSDLNIGKLTDTAAADTFSNLTGQLVGGDADTGDALTYAVLNADHHATATVGGLYGSLTVNADGSYSYVPNAAAINALQDGDYTDTFTVQATDAHGASDTATLTVDVTGANDTPVINVGAMDVTQVQCQVTVSGLSVTDADANETFTVGAVAESNSNASASLQSGALTVTYTEPSDGPATDKVAVTVTDSHNASDTVNLIFNLTETGTVSLAGTSGKDVFFGTGYQDQFVFAANSNHDTIVNFTSGMDKIDLSAVVTASDTQDWLDHHATTSGADTLITINGSDTILLKGVAHVQASDFIVHA</sequence>
<gene>
    <name evidence="3" type="ORF">B5V03_14420</name>
</gene>
<dbReference type="InterPro" id="IPR013783">
    <property type="entry name" value="Ig-like_fold"/>
</dbReference>
<dbReference type="InterPro" id="IPR012332">
    <property type="entry name" value="Autotransporter_pectin_lyase_C"/>
</dbReference>
<dbReference type="Gene3D" id="2.60.40.10">
    <property type="entry name" value="Immunoglobulins"/>
    <property type="match status" value="2"/>
</dbReference>
<dbReference type="NCBIfam" id="TIGR01965">
    <property type="entry name" value="VCBS_repeat"/>
    <property type="match status" value="5"/>
</dbReference>
<name>A0A4Q1VB80_9BRAD</name>
<evidence type="ECO:0000313" key="3">
    <source>
        <dbReference type="EMBL" id="RXT49058.1"/>
    </source>
</evidence>
<dbReference type="InterPro" id="IPR002126">
    <property type="entry name" value="Cadherin-like_dom"/>
</dbReference>
<keyword evidence="4" id="KW-1185">Reference proteome</keyword>
<evidence type="ECO:0000259" key="2">
    <source>
        <dbReference type="PROSITE" id="PS50268"/>
    </source>
</evidence>
<dbReference type="GO" id="GO:0007156">
    <property type="term" value="P:homophilic cell adhesion via plasma membrane adhesion molecules"/>
    <property type="evidence" value="ECO:0007669"/>
    <property type="project" value="InterPro"/>
</dbReference>
<dbReference type="InterPro" id="IPR006626">
    <property type="entry name" value="PbH1"/>
</dbReference>
<feature type="compositionally biased region" description="Low complexity" evidence="1">
    <location>
        <begin position="361"/>
        <end position="380"/>
    </location>
</feature>
<dbReference type="GO" id="GO:0016020">
    <property type="term" value="C:membrane"/>
    <property type="evidence" value="ECO:0007669"/>
    <property type="project" value="InterPro"/>
</dbReference>
<dbReference type="PANTHER" id="PTHR38731:SF3">
    <property type="entry name" value="BLL6125 PROTEIN"/>
    <property type="match status" value="1"/>
</dbReference>
<dbReference type="Gene3D" id="2.160.20.20">
    <property type="match status" value="2"/>
</dbReference>
<dbReference type="Proteomes" id="UP000290819">
    <property type="component" value="Unassembled WGS sequence"/>
</dbReference>
<dbReference type="EMBL" id="MZXW01000016">
    <property type="protein sequence ID" value="RXT49058.1"/>
    <property type="molecule type" value="Genomic_DNA"/>
</dbReference>
<dbReference type="PROSITE" id="PS50268">
    <property type="entry name" value="CADHERIN_2"/>
    <property type="match status" value="2"/>
</dbReference>
<dbReference type="GO" id="GO:0005509">
    <property type="term" value="F:calcium ion binding"/>
    <property type="evidence" value="ECO:0007669"/>
    <property type="project" value="InterPro"/>
</dbReference>